<evidence type="ECO:0000313" key="2">
    <source>
        <dbReference type="EMBL" id="GGY18360.1"/>
    </source>
</evidence>
<evidence type="ECO:0000256" key="1">
    <source>
        <dbReference type="SAM" id="SignalP"/>
    </source>
</evidence>
<name>A0ABQ2ZJV5_9GAMM</name>
<protein>
    <recommendedName>
        <fullName evidence="4">DUF4087 domain-containing protein</fullName>
    </recommendedName>
</protein>
<dbReference type="Proteomes" id="UP000621898">
    <property type="component" value="Unassembled WGS sequence"/>
</dbReference>
<dbReference type="RefSeq" id="WP_189439845.1">
    <property type="nucleotide sequence ID" value="NZ_BMXT01000001.1"/>
</dbReference>
<feature type="signal peptide" evidence="1">
    <location>
        <begin position="1"/>
        <end position="22"/>
    </location>
</feature>
<gene>
    <name evidence="2" type="ORF">GCM10008098_07900</name>
</gene>
<proteinExistence type="predicted"/>
<dbReference type="EMBL" id="BMXT01000001">
    <property type="protein sequence ID" value="GGY18360.1"/>
    <property type="molecule type" value="Genomic_DNA"/>
</dbReference>
<keyword evidence="3" id="KW-1185">Reference proteome</keyword>
<comment type="caution">
    <text evidence="2">The sequence shown here is derived from an EMBL/GenBank/DDBJ whole genome shotgun (WGS) entry which is preliminary data.</text>
</comment>
<sequence>MTYWKVLPTLLCAVLAVSAARAQQSPAKTQTRCGWFDNPTPGNASLFDRDGEWVIGIQGGHQADGDWPEFSDAQWLDTNGHHGHGCACLDVVVSASTHEVMRITTARAKALAVCRRDHTLKEPE</sequence>
<accession>A0ABQ2ZJV5</accession>
<evidence type="ECO:0008006" key="4">
    <source>
        <dbReference type="Google" id="ProtNLM"/>
    </source>
</evidence>
<reference evidence="3" key="1">
    <citation type="journal article" date="2019" name="Int. J. Syst. Evol. Microbiol.">
        <title>The Global Catalogue of Microorganisms (GCM) 10K type strain sequencing project: providing services to taxonomists for standard genome sequencing and annotation.</title>
        <authorList>
            <consortium name="The Broad Institute Genomics Platform"/>
            <consortium name="The Broad Institute Genome Sequencing Center for Infectious Disease"/>
            <person name="Wu L."/>
            <person name="Ma J."/>
        </authorList>
    </citation>
    <scope>NUCLEOTIDE SEQUENCE [LARGE SCALE GENOMIC DNA]</scope>
    <source>
        <strain evidence="3">KCTC 22232</strain>
    </source>
</reference>
<keyword evidence="1" id="KW-0732">Signal</keyword>
<evidence type="ECO:0000313" key="3">
    <source>
        <dbReference type="Proteomes" id="UP000621898"/>
    </source>
</evidence>
<organism evidence="2 3">
    <name type="scientific">Rhodanobacter panaciterrae</name>
    <dbReference type="NCBI Taxonomy" id="490572"/>
    <lineage>
        <taxon>Bacteria</taxon>
        <taxon>Pseudomonadati</taxon>
        <taxon>Pseudomonadota</taxon>
        <taxon>Gammaproteobacteria</taxon>
        <taxon>Lysobacterales</taxon>
        <taxon>Rhodanobacteraceae</taxon>
        <taxon>Rhodanobacter</taxon>
    </lineage>
</organism>
<feature type="chain" id="PRO_5046262324" description="DUF4087 domain-containing protein" evidence="1">
    <location>
        <begin position="23"/>
        <end position="124"/>
    </location>
</feature>
<dbReference type="Pfam" id="PF13316">
    <property type="entry name" value="DUF4087"/>
    <property type="match status" value="1"/>
</dbReference>
<dbReference type="InterPro" id="IPR025145">
    <property type="entry name" value="DUF4087"/>
</dbReference>